<gene>
    <name evidence="1" type="ORF">ACFS6I_00090</name>
</gene>
<comment type="caution">
    <text evidence="1">The sequence shown here is derived from an EMBL/GenBank/DDBJ whole genome shotgun (WGS) entry which is preliminary data.</text>
</comment>
<organism evidence="1 2">
    <name type="scientific">Sphingobacterium anhuiense</name>
    <dbReference type="NCBI Taxonomy" id="493780"/>
    <lineage>
        <taxon>Bacteria</taxon>
        <taxon>Pseudomonadati</taxon>
        <taxon>Bacteroidota</taxon>
        <taxon>Sphingobacteriia</taxon>
        <taxon>Sphingobacteriales</taxon>
        <taxon>Sphingobacteriaceae</taxon>
        <taxon>Sphingobacterium</taxon>
    </lineage>
</organism>
<dbReference type="Proteomes" id="UP001597509">
    <property type="component" value="Unassembled WGS sequence"/>
</dbReference>
<keyword evidence="2" id="KW-1185">Reference proteome</keyword>
<name>A0ABW5YPM7_9SPHI</name>
<dbReference type="EMBL" id="JBHUPE010000001">
    <property type="protein sequence ID" value="MFD2902306.1"/>
    <property type="molecule type" value="Genomic_DNA"/>
</dbReference>
<protein>
    <submittedName>
        <fullName evidence="1">Uncharacterized protein</fullName>
    </submittedName>
</protein>
<evidence type="ECO:0000313" key="1">
    <source>
        <dbReference type="EMBL" id="MFD2902306.1"/>
    </source>
</evidence>
<proteinExistence type="predicted"/>
<accession>A0ABW5YPM7</accession>
<evidence type="ECO:0000313" key="2">
    <source>
        <dbReference type="Proteomes" id="UP001597509"/>
    </source>
</evidence>
<sequence>MAYYIHIPFLLLPVISNQTGHNNNPISSTAVIGANALSEIGAAS</sequence>
<reference evidence="2" key="1">
    <citation type="journal article" date="2019" name="Int. J. Syst. Evol. Microbiol.">
        <title>The Global Catalogue of Microorganisms (GCM) 10K type strain sequencing project: providing services to taxonomists for standard genome sequencing and annotation.</title>
        <authorList>
            <consortium name="The Broad Institute Genomics Platform"/>
            <consortium name="The Broad Institute Genome Sequencing Center for Infectious Disease"/>
            <person name="Wu L."/>
            <person name="Ma J."/>
        </authorList>
    </citation>
    <scope>NUCLEOTIDE SEQUENCE [LARGE SCALE GENOMIC DNA]</scope>
    <source>
        <strain evidence="2">KCTC 22209</strain>
    </source>
</reference>